<organism evidence="1 2">
    <name type="scientific">Novilysobacter avium</name>
    <dbReference type="NCBI Taxonomy" id="2781023"/>
    <lineage>
        <taxon>Bacteria</taxon>
        <taxon>Pseudomonadati</taxon>
        <taxon>Pseudomonadota</taxon>
        <taxon>Gammaproteobacteria</taxon>
        <taxon>Lysobacterales</taxon>
        <taxon>Lysobacteraceae</taxon>
        <taxon>Novilysobacter</taxon>
    </lineage>
</organism>
<evidence type="ECO:0000313" key="2">
    <source>
        <dbReference type="Proteomes" id="UP000593932"/>
    </source>
</evidence>
<protein>
    <submittedName>
        <fullName evidence="1">AAA family ATPase</fullName>
    </submittedName>
</protein>
<accession>A0A7S6ZWA3</accession>
<sequence length="640" mass="72035">MIKIVGTPEVSEYRAAEKLGSLIMVGWPDIHQSERDHITIVVAAKCWGCSVQDIDLVVIGNLSKPRSLPSFRELDGKSILSFVWTIELKGHPADQVVFKAGKVFVPYGRFMKDVTEQAFRQKNSLRDFLKRNIRREPYCTDLIWLDNAPASSLPRIECGNVLAGDSSWEDFLSAAIGNQYEWLRKPGINLAQAFKGNIREQYLATEEICDLFSKPLQATPLDRKRVERITRRVIDDQAYAQKMGEQLLLFRGRGGTGKTMTLIRLAMDLHTNRLSRVLLLTYNVALVADIKRTFAIIGTPQDSDGPVIQVRTVHSFMLELMKQAGVIVSVNEDSLSKYNDNLFNLEELLEAFSQEDLPAFDHVFIDEAQDWPEAERNIVFKIFGAKRVIVADGVDQLVRSKRVADWTARVGNTPKQIVPLRRSLRLKNSLAIFANMLAEELGLPDWSLQANPELSGGRITLLIGPLDSVSEKLQRLVTLFDSDGNLPVDSMICTPFTSNLSATTRQLIDLVHSCGHQVWDGTRAEDRRSFPNDTRQVRLVTYESCRGLEGWNVFCCQLDKLYDQKYREADDPVDLLYSKEEVAELYAASWIMIPMTRAIDHLILHVEDPTHPLAISLIAASRSVGSDTGIELVFGNSDLA</sequence>
<dbReference type="RefSeq" id="WP_194035473.1">
    <property type="nucleotide sequence ID" value="NZ_CP063657.1"/>
</dbReference>
<dbReference type="EMBL" id="CP063657">
    <property type="protein sequence ID" value="QOW22994.1"/>
    <property type="molecule type" value="Genomic_DNA"/>
</dbReference>
<proteinExistence type="predicted"/>
<dbReference type="Proteomes" id="UP000593932">
    <property type="component" value="Chromosome"/>
</dbReference>
<dbReference type="InterPro" id="IPR027417">
    <property type="entry name" value="P-loop_NTPase"/>
</dbReference>
<keyword evidence="2" id="KW-1185">Reference proteome</keyword>
<evidence type="ECO:0000313" key="1">
    <source>
        <dbReference type="EMBL" id="QOW22994.1"/>
    </source>
</evidence>
<dbReference type="PANTHER" id="PTHR11070">
    <property type="entry name" value="UVRD / RECB / PCRA DNA HELICASE FAMILY MEMBER"/>
    <property type="match status" value="1"/>
</dbReference>
<reference evidence="1 2" key="1">
    <citation type="submission" date="2020-10" db="EMBL/GenBank/DDBJ databases">
        <title>complete genome sequencing of Lysobacter sp. H23M41.</title>
        <authorList>
            <person name="Bae J.-W."/>
            <person name="Lee S.-Y."/>
        </authorList>
    </citation>
    <scope>NUCLEOTIDE SEQUENCE [LARGE SCALE GENOMIC DNA]</scope>
    <source>
        <strain evidence="1 2">H23M41</strain>
    </source>
</reference>
<name>A0A7S6ZWA3_9GAMM</name>
<dbReference type="Gene3D" id="3.40.50.300">
    <property type="entry name" value="P-loop containing nucleotide triphosphate hydrolases"/>
    <property type="match status" value="2"/>
</dbReference>
<dbReference type="InterPro" id="IPR000212">
    <property type="entry name" value="DNA_helicase_UvrD/REP"/>
</dbReference>
<gene>
    <name evidence="1" type="ORF">INQ42_05405</name>
</gene>
<dbReference type="PANTHER" id="PTHR11070:SF30">
    <property type="entry name" value="F-BOX DNA HELICASE 1"/>
    <property type="match status" value="1"/>
</dbReference>
<dbReference type="SUPFAM" id="SSF52540">
    <property type="entry name" value="P-loop containing nucleoside triphosphate hydrolases"/>
    <property type="match status" value="1"/>
</dbReference>